<dbReference type="InterPro" id="IPR009057">
    <property type="entry name" value="Homeodomain-like_sf"/>
</dbReference>
<reference evidence="6" key="1">
    <citation type="journal article" date="2019" name="Int. J. Syst. Evol. Microbiol.">
        <title>The Global Catalogue of Microorganisms (GCM) 10K type strain sequencing project: providing services to taxonomists for standard genome sequencing and annotation.</title>
        <authorList>
            <consortium name="The Broad Institute Genomics Platform"/>
            <consortium name="The Broad Institute Genome Sequencing Center for Infectious Disease"/>
            <person name="Wu L."/>
            <person name="Ma J."/>
        </authorList>
    </citation>
    <scope>NUCLEOTIDE SEQUENCE [LARGE SCALE GENOMIC DNA]</scope>
    <source>
        <strain evidence="6">CCUG 55131</strain>
    </source>
</reference>
<dbReference type="InterPro" id="IPR009594">
    <property type="entry name" value="Tscrpt_reg_HTH_AraC_N"/>
</dbReference>
<protein>
    <submittedName>
        <fullName evidence="5">AraC family transcriptional regulator N-terminal domain-containing protein</fullName>
    </submittedName>
</protein>
<keyword evidence="2" id="KW-0238">DNA-binding</keyword>
<keyword evidence="1" id="KW-0805">Transcription regulation</keyword>
<dbReference type="InterPro" id="IPR018062">
    <property type="entry name" value="HTH_AraC-typ_CS"/>
</dbReference>
<organism evidence="5 6">
    <name type="scientific">Rhodobacter lacus</name>
    <dbReference type="NCBI Taxonomy" id="1641972"/>
    <lineage>
        <taxon>Bacteria</taxon>
        <taxon>Pseudomonadati</taxon>
        <taxon>Pseudomonadota</taxon>
        <taxon>Alphaproteobacteria</taxon>
        <taxon>Rhodobacterales</taxon>
        <taxon>Rhodobacter group</taxon>
        <taxon>Rhodobacter</taxon>
    </lineage>
</organism>
<evidence type="ECO:0000256" key="3">
    <source>
        <dbReference type="ARBA" id="ARBA00023163"/>
    </source>
</evidence>
<dbReference type="PROSITE" id="PS00041">
    <property type="entry name" value="HTH_ARAC_FAMILY_1"/>
    <property type="match status" value="1"/>
</dbReference>
<dbReference type="Pfam" id="PF06719">
    <property type="entry name" value="AraC_N"/>
    <property type="match status" value="1"/>
</dbReference>
<dbReference type="PROSITE" id="PS01124">
    <property type="entry name" value="HTH_ARAC_FAMILY_2"/>
    <property type="match status" value="1"/>
</dbReference>
<dbReference type="Pfam" id="PF12833">
    <property type="entry name" value="HTH_18"/>
    <property type="match status" value="1"/>
</dbReference>
<dbReference type="RefSeq" id="WP_377388903.1">
    <property type="nucleotide sequence ID" value="NZ_JBHUIX010000005.1"/>
</dbReference>
<evidence type="ECO:0000313" key="5">
    <source>
        <dbReference type="EMBL" id="MFD2173962.1"/>
    </source>
</evidence>
<evidence type="ECO:0000256" key="1">
    <source>
        <dbReference type="ARBA" id="ARBA00023015"/>
    </source>
</evidence>
<dbReference type="Proteomes" id="UP001597413">
    <property type="component" value="Unassembled WGS sequence"/>
</dbReference>
<evidence type="ECO:0000259" key="4">
    <source>
        <dbReference type="PROSITE" id="PS01124"/>
    </source>
</evidence>
<dbReference type="PANTHER" id="PTHR43436">
    <property type="entry name" value="ARAC-FAMILY TRANSCRIPTIONAL REGULATOR"/>
    <property type="match status" value="1"/>
</dbReference>
<dbReference type="PANTHER" id="PTHR43436:SF1">
    <property type="entry name" value="TRANSCRIPTIONAL REGULATORY PROTEIN"/>
    <property type="match status" value="1"/>
</dbReference>
<comment type="caution">
    <text evidence="5">The sequence shown here is derived from an EMBL/GenBank/DDBJ whole genome shotgun (WGS) entry which is preliminary data.</text>
</comment>
<name>A0ABW5A6L8_9RHOB</name>
<accession>A0ABW5A6L8</accession>
<dbReference type="InterPro" id="IPR018060">
    <property type="entry name" value="HTH_AraC"/>
</dbReference>
<keyword evidence="3" id="KW-0804">Transcription</keyword>
<dbReference type="Gene3D" id="1.10.10.60">
    <property type="entry name" value="Homeodomain-like"/>
    <property type="match status" value="2"/>
</dbReference>
<dbReference type="SMART" id="SM00342">
    <property type="entry name" value="HTH_ARAC"/>
    <property type="match status" value="1"/>
</dbReference>
<feature type="domain" description="HTH araC/xylS-type" evidence="4">
    <location>
        <begin position="190"/>
        <end position="288"/>
    </location>
</feature>
<sequence>MTPDPLTPLRDQIARQWQAHGREPPVQGLVLTSVTAPTGPIHAVYRPSLCVVAQGAKTSMLGEQAYRYEAGKCLIASLEVPIRAEITDASPERPYLAFSLALDPATISGLLLEHDDRDDAPARPALAVHAFGPELIDPLCRLMALCDRPRDIAVLAPLIRREITWLLLNGPMGPALRQIGLAGSHIARIGRAIACIREGFTGPLSVQHLADVAGMSPATFHRHFKAATAMTPVQYQKQLRLQEARRLLLSDSADVARIGYAIGYESPSQFSREYRRLFGAPPGKDGLEIRNGLAPRLDA</sequence>
<proteinExistence type="predicted"/>
<gene>
    <name evidence="5" type="ORF">ACFSM0_07660</name>
</gene>
<evidence type="ECO:0000256" key="2">
    <source>
        <dbReference type="ARBA" id="ARBA00023125"/>
    </source>
</evidence>
<evidence type="ECO:0000313" key="6">
    <source>
        <dbReference type="Proteomes" id="UP001597413"/>
    </source>
</evidence>
<dbReference type="SUPFAM" id="SSF46689">
    <property type="entry name" value="Homeodomain-like"/>
    <property type="match status" value="2"/>
</dbReference>
<keyword evidence="6" id="KW-1185">Reference proteome</keyword>
<dbReference type="EMBL" id="JBHUIX010000005">
    <property type="protein sequence ID" value="MFD2173962.1"/>
    <property type="molecule type" value="Genomic_DNA"/>
</dbReference>